<name>A0ABN9LDT6_9NEOB</name>
<dbReference type="PANTHER" id="PTHR46769">
    <property type="entry name" value="POLYCYSTIC KIDNEY AND HEPATIC DISEASE 1 (AUTOSOMAL RECESSIVE)-LIKE 1"/>
    <property type="match status" value="1"/>
</dbReference>
<accession>A0ABN9LDT6</accession>
<evidence type="ECO:0000313" key="2">
    <source>
        <dbReference type="EMBL" id="CAJ0939629.1"/>
    </source>
</evidence>
<comment type="caution">
    <text evidence="2">The sequence shown here is derived from an EMBL/GenBank/DDBJ whole genome shotgun (WGS) entry which is preliminary data.</text>
</comment>
<evidence type="ECO:0000313" key="3">
    <source>
        <dbReference type="Proteomes" id="UP001176940"/>
    </source>
</evidence>
<organism evidence="2 3">
    <name type="scientific">Ranitomeya imitator</name>
    <name type="common">mimic poison frog</name>
    <dbReference type="NCBI Taxonomy" id="111125"/>
    <lineage>
        <taxon>Eukaryota</taxon>
        <taxon>Metazoa</taxon>
        <taxon>Chordata</taxon>
        <taxon>Craniata</taxon>
        <taxon>Vertebrata</taxon>
        <taxon>Euteleostomi</taxon>
        <taxon>Amphibia</taxon>
        <taxon>Batrachia</taxon>
        <taxon>Anura</taxon>
        <taxon>Neobatrachia</taxon>
        <taxon>Hyloidea</taxon>
        <taxon>Dendrobatidae</taxon>
        <taxon>Dendrobatinae</taxon>
        <taxon>Ranitomeya</taxon>
    </lineage>
</organism>
<proteinExistence type="predicted"/>
<dbReference type="Proteomes" id="UP001176940">
    <property type="component" value="Unassembled WGS sequence"/>
</dbReference>
<sequence length="103" mass="11252">MKVLGTDSLSNIETLAPAAVYIMSPFNAIEENVVCSSGYGYFYHLAPDGPSQAPLETFRKNSAVSCMRSGFRLHPDYQAFGSDTVTTFQDFTAWKSRGGAEVQ</sequence>
<protein>
    <submittedName>
        <fullName evidence="2">Uncharacterized protein</fullName>
    </submittedName>
</protein>
<dbReference type="PANTHER" id="PTHR46769:SF1">
    <property type="entry name" value="FIBROCYSTIN"/>
    <property type="match status" value="1"/>
</dbReference>
<dbReference type="EMBL" id="CAUEEQ010015751">
    <property type="protein sequence ID" value="CAJ0939629.1"/>
    <property type="molecule type" value="Genomic_DNA"/>
</dbReference>
<reference evidence="2" key="1">
    <citation type="submission" date="2023-07" db="EMBL/GenBank/DDBJ databases">
        <authorList>
            <person name="Stuckert A."/>
        </authorList>
    </citation>
    <scope>NUCLEOTIDE SEQUENCE</scope>
</reference>
<evidence type="ECO:0000256" key="1">
    <source>
        <dbReference type="ARBA" id="ARBA00022729"/>
    </source>
</evidence>
<dbReference type="InterPro" id="IPR052387">
    <property type="entry name" value="Fibrocystin"/>
</dbReference>
<keyword evidence="1" id="KW-0732">Signal</keyword>
<keyword evidence="3" id="KW-1185">Reference proteome</keyword>
<feature type="non-terminal residue" evidence="2">
    <location>
        <position position="103"/>
    </location>
</feature>
<gene>
    <name evidence="2" type="ORF">RIMI_LOCUS8081604</name>
</gene>